<evidence type="ECO:0000313" key="2">
    <source>
        <dbReference type="EMBL" id="ACL03525.1"/>
    </source>
</evidence>
<keyword evidence="1" id="KW-1133">Transmembrane helix</keyword>
<evidence type="ECO:0000313" key="3">
    <source>
        <dbReference type="Proteomes" id="UP000000739"/>
    </source>
</evidence>
<reference evidence="2 3" key="1">
    <citation type="journal article" date="2012" name="Environ. Microbiol.">
        <title>The genome sequence of Desulfatibacillum alkenivorans AK-01: a blueprint for anaerobic alkane oxidation.</title>
        <authorList>
            <person name="Callaghan A.V."/>
            <person name="Morris B.E."/>
            <person name="Pereira I.A."/>
            <person name="McInerney M.J."/>
            <person name="Austin R.N."/>
            <person name="Groves J.T."/>
            <person name="Kukor J.J."/>
            <person name="Suflita J.M."/>
            <person name="Young L.Y."/>
            <person name="Zylstra G.J."/>
            <person name="Wawrik B."/>
        </authorList>
    </citation>
    <scope>NUCLEOTIDE SEQUENCE [LARGE SCALE GENOMIC DNA]</scope>
    <source>
        <strain evidence="2 3">AK-01</strain>
    </source>
</reference>
<feature type="transmembrane region" description="Helical" evidence="1">
    <location>
        <begin position="22"/>
        <end position="40"/>
    </location>
</feature>
<gene>
    <name evidence="2" type="ordered locus">Dalk_1828</name>
</gene>
<dbReference type="HOGENOM" id="CLU_2069252_0_0_7"/>
<evidence type="ECO:0000256" key="1">
    <source>
        <dbReference type="SAM" id="Phobius"/>
    </source>
</evidence>
<keyword evidence="3" id="KW-1185">Reference proteome</keyword>
<name>B8FFX0_DESAL</name>
<accession>B8FFX0</accession>
<dbReference type="AlphaFoldDB" id="B8FFX0"/>
<proteinExistence type="predicted"/>
<keyword evidence="1" id="KW-0472">Membrane</keyword>
<dbReference type="EMBL" id="CP001322">
    <property type="protein sequence ID" value="ACL03525.1"/>
    <property type="molecule type" value="Genomic_DNA"/>
</dbReference>
<sequence length="118" mass="13174">MSLAFKTTMLTTEDTENTENDLSVASVFSVVYVFLLFMFFRLAPMLHVGMHTSASSFSASSLKGSEQKPLPCARAKTEILCFRPLFGGLPNQLNYCFFPSPPSFFRVIDFLTDVPKSL</sequence>
<dbReference type="KEGG" id="dal:Dalk_1828"/>
<dbReference type="Proteomes" id="UP000000739">
    <property type="component" value="Chromosome"/>
</dbReference>
<organism evidence="2 3">
    <name type="scientific">Desulfatibacillum aliphaticivorans</name>
    <dbReference type="NCBI Taxonomy" id="218208"/>
    <lineage>
        <taxon>Bacteria</taxon>
        <taxon>Pseudomonadati</taxon>
        <taxon>Thermodesulfobacteriota</taxon>
        <taxon>Desulfobacteria</taxon>
        <taxon>Desulfobacterales</taxon>
        <taxon>Desulfatibacillaceae</taxon>
        <taxon>Desulfatibacillum</taxon>
    </lineage>
</organism>
<protein>
    <submittedName>
        <fullName evidence="2">Uncharacterized protein</fullName>
    </submittedName>
</protein>
<keyword evidence="1" id="KW-0812">Transmembrane</keyword>